<dbReference type="Proteomes" id="UP000004705">
    <property type="component" value="Chromosome"/>
</dbReference>
<gene>
    <name evidence="5" type="ORF">SacazDRAFT_02315</name>
</gene>
<evidence type="ECO:0000256" key="3">
    <source>
        <dbReference type="ARBA" id="ARBA00023163"/>
    </source>
</evidence>
<feature type="domain" description="HTH araC/xylS-type" evidence="4">
    <location>
        <begin position="159"/>
        <end position="261"/>
    </location>
</feature>
<dbReference type="InterPro" id="IPR050204">
    <property type="entry name" value="AraC_XylS_family_regulators"/>
</dbReference>
<dbReference type="EMBL" id="CM001466">
    <property type="protein sequence ID" value="EHY89223.1"/>
    <property type="molecule type" value="Genomic_DNA"/>
</dbReference>
<dbReference type="InterPro" id="IPR009057">
    <property type="entry name" value="Homeodomain-like_sf"/>
</dbReference>
<dbReference type="HOGENOM" id="CLU_066193_4_1_11"/>
<dbReference type="RefSeq" id="WP_005441652.1">
    <property type="nucleotide sequence ID" value="NZ_CM001466.1"/>
</dbReference>
<dbReference type="GO" id="GO:0043565">
    <property type="term" value="F:sequence-specific DNA binding"/>
    <property type="evidence" value="ECO:0007669"/>
    <property type="project" value="InterPro"/>
</dbReference>
<keyword evidence="1" id="KW-0805">Transcription regulation</keyword>
<keyword evidence="3" id="KW-0804">Transcription</keyword>
<evidence type="ECO:0000256" key="2">
    <source>
        <dbReference type="ARBA" id="ARBA00023125"/>
    </source>
</evidence>
<evidence type="ECO:0000313" key="6">
    <source>
        <dbReference type="Proteomes" id="UP000004705"/>
    </source>
</evidence>
<organism evidence="5 6">
    <name type="scientific">Saccharomonospora azurea NA-128</name>
    <dbReference type="NCBI Taxonomy" id="882081"/>
    <lineage>
        <taxon>Bacteria</taxon>
        <taxon>Bacillati</taxon>
        <taxon>Actinomycetota</taxon>
        <taxon>Actinomycetes</taxon>
        <taxon>Pseudonocardiales</taxon>
        <taxon>Pseudonocardiaceae</taxon>
        <taxon>Saccharomonospora</taxon>
    </lineage>
</organism>
<dbReference type="PROSITE" id="PS01124">
    <property type="entry name" value="HTH_ARAC_FAMILY_2"/>
    <property type="match status" value="1"/>
</dbReference>
<dbReference type="Pfam" id="PF20240">
    <property type="entry name" value="DUF6597"/>
    <property type="match status" value="1"/>
</dbReference>
<accession>H8G5N2</accession>
<dbReference type="PANTHER" id="PTHR46796">
    <property type="entry name" value="HTH-TYPE TRANSCRIPTIONAL ACTIVATOR RHAS-RELATED"/>
    <property type="match status" value="1"/>
</dbReference>
<protein>
    <submittedName>
        <fullName evidence="5">DNA-binding domain-containing protein, AraC-type</fullName>
    </submittedName>
</protein>
<dbReference type="InterPro" id="IPR018060">
    <property type="entry name" value="HTH_AraC"/>
</dbReference>
<dbReference type="Pfam" id="PF12833">
    <property type="entry name" value="HTH_18"/>
    <property type="match status" value="1"/>
</dbReference>
<evidence type="ECO:0000313" key="5">
    <source>
        <dbReference type="EMBL" id="EHY89223.1"/>
    </source>
</evidence>
<evidence type="ECO:0000256" key="1">
    <source>
        <dbReference type="ARBA" id="ARBA00023015"/>
    </source>
</evidence>
<dbReference type="OrthoDB" id="9815799at2"/>
<dbReference type="SMART" id="SM00342">
    <property type="entry name" value="HTH_ARAC"/>
    <property type="match status" value="1"/>
</dbReference>
<dbReference type="Gene3D" id="1.10.10.60">
    <property type="entry name" value="Homeodomain-like"/>
    <property type="match status" value="1"/>
</dbReference>
<dbReference type="AlphaFoldDB" id="H8G5N2"/>
<dbReference type="SUPFAM" id="SSF46689">
    <property type="entry name" value="Homeodomain-like"/>
    <property type="match status" value="1"/>
</dbReference>
<keyword evidence="6" id="KW-1185">Reference proteome</keyword>
<proteinExistence type="predicted"/>
<keyword evidence="2 5" id="KW-0238">DNA-binding</keyword>
<name>H8G5N2_9PSEU</name>
<dbReference type="InterPro" id="IPR046532">
    <property type="entry name" value="DUF6597"/>
</dbReference>
<dbReference type="GO" id="GO:0003700">
    <property type="term" value="F:DNA-binding transcription factor activity"/>
    <property type="evidence" value="ECO:0007669"/>
    <property type="project" value="InterPro"/>
</dbReference>
<reference evidence="5 6" key="1">
    <citation type="journal article" date="2012" name="Stand. Genomic Sci.">
        <title>Genome sequence of the soil bacterium Saccharomonospora azurea type strain (NA-128(T)).</title>
        <authorList>
            <person name="Klenk H.P."/>
            <person name="Held B."/>
            <person name="Lucas S."/>
            <person name="Lapidus A."/>
            <person name="Copeland A."/>
            <person name="Hammon N."/>
            <person name="Pitluck S."/>
            <person name="Goodwin L.A."/>
            <person name="Han C."/>
            <person name="Tapia R."/>
            <person name="Brambilla E.M."/>
            <person name="Potter G."/>
            <person name="Land M."/>
            <person name="Ivanova N."/>
            <person name="Rohde M."/>
            <person name="Goker M."/>
            <person name="Detter J.C."/>
            <person name="Kyrpides N.C."/>
            <person name="Woyke T."/>
        </authorList>
    </citation>
    <scope>NUCLEOTIDE SEQUENCE [LARGE SCALE GENOMIC DNA]</scope>
    <source>
        <strain evidence="5 6">NA-128</strain>
    </source>
</reference>
<evidence type="ECO:0000259" key="4">
    <source>
        <dbReference type="PROSITE" id="PS01124"/>
    </source>
</evidence>
<sequence length="266" mass="28870">MERMPQGILHRRAAESRFTVGRLRPDPSLREHVEYYWVVRWDLHGRPPHEQRVLPNLATHAVFGTGSTGVWGPSRSVFTQVLRDRGLALGVRVAPGCCRAVLGVPVTDLRAGPISLPQALGAAGQATDDAVRRASGDAELATVVDRLLTDRVRPLTGSERLARTAVSLLATDPAITRVDHLAGRTGMTVRALQRLFTGHIGTGPKWAIRVYRLNDAAARLASDSPPTQAALAAELGYSDQAHFVRDFTSLVGTPPGAYERQQKVTK</sequence>